<protein>
    <submittedName>
        <fullName evidence="2">Uncharacterized protein</fullName>
    </submittedName>
</protein>
<accession>A0AAW0MIR7</accession>
<feature type="region of interest" description="Disordered" evidence="1">
    <location>
        <begin position="68"/>
        <end position="113"/>
    </location>
</feature>
<organism evidence="2 3">
    <name type="scientific">Mugilogobius chulae</name>
    <name type="common">yellowstripe goby</name>
    <dbReference type="NCBI Taxonomy" id="88201"/>
    <lineage>
        <taxon>Eukaryota</taxon>
        <taxon>Metazoa</taxon>
        <taxon>Chordata</taxon>
        <taxon>Craniata</taxon>
        <taxon>Vertebrata</taxon>
        <taxon>Euteleostomi</taxon>
        <taxon>Actinopterygii</taxon>
        <taxon>Neopterygii</taxon>
        <taxon>Teleostei</taxon>
        <taxon>Neoteleostei</taxon>
        <taxon>Acanthomorphata</taxon>
        <taxon>Gobiaria</taxon>
        <taxon>Gobiiformes</taxon>
        <taxon>Gobioidei</taxon>
        <taxon>Gobiidae</taxon>
        <taxon>Gobionellinae</taxon>
        <taxon>Mugilogobius</taxon>
    </lineage>
</organism>
<evidence type="ECO:0000256" key="1">
    <source>
        <dbReference type="SAM" id="MobiDB-lite"/>
    </source>
</evidence>
<reference evidence="3" key="1">
    <citation type="submission" date="2024-04" db="EMBL/GenBank/DDBJ databases">
        <title>Salinicola lusitanus LLJ914,a marine bacterium isolated from the Okinawa Trough.</title>
        <authorList>
            <person name="Li J."/>
        </authorList>
    </citation>
    <scope>NUCLEOTIDE SEQUENCE [LARGE SCALE GENOMIC DNA]</scope>
</reference>
<name>A0AAW0MIR7_9GOBI</name>
<dbReference type="Proteomes" id="UP001460270">
    <property type="component" value="Unassembled WGS sequence"/>
</dbReference>
<proteinExistence type="predicted"/>
<evidence type="ECO:0000313" key="3">
    <source>
        <dbReference type="Proteomes" id="UP001460270"/>
    </source>
</evidence>
<sequence>MLHSDRTWRKRKRQQRRAGFCPGAGAAPLLLGSLAPAQRLLQSDIWSTLTLSAIQRVTGHSSMETFYYEREREREREREGGGEREKTVRGDKERTDKQRERVGSCIKKVSETL</sequence>
<comment type="caution">
    <text evidence="2">The sequence shown here is derived from an EMBL/GenBank/DDBJ whole genome shotgun (WGS) entry which is preliminary data.</text>
</comment>
<dbReference type="EMBL" id="JBBPFD010000286">
    <property type="protein sequence ID" value="KAK7879327.1"/>
    <property type="molecule type" value="Genomic_DNA"/>
</dbReference>
<keyword evidence="3" id="KW-1185">Reference proteome</keyword>
<gene>
    <name evidence="2" type="ORF">WMY93_033894</name>
</gene>
<evidence type="ECO:0000313" key="2">
    <source>
        <dbReference type="EMBL" id="KAK7879327.1"/>
    </source>
</evidence>
<dbReference type="AlphaFoldDB" id="A0AAW0MIR7"/>
<feature type="region of interest" description="Disordered" evidence="1">
    <location>
        <begin position="1"/>
        <end position="24"/>
    </location>
</feature>